<organism evidence="3 4">
    <name type="scientific">Vibrio vulnificus</name>
    <dbReference type="NCBI Taxonomy" id="672"/>
    <lineage>
        <taxon>Bacteria</taxon>
        <taxon>Pseudomonadati</taxon>
        <taxon>Pseudomonadota</taxon>
        <taxon>Gammaproteobacteria</taxon>
        <taxon>Vibrionales</taxon>
        <taxon>Vibrionaceae</taxon>
        <taxon>Vibrio</taxon>
    </lineage>
</organism>
<keyword evidence="1" id="KW-0732">Signal</keyword>
<dbReference type="PANTHER" id="PTHR43283:SF7">
    <property type="entry name" value="BETA-LACTAMASE-RELATED DOMAIN-CONTAINING PROTEIN"/>
    <property type="match status" value="1"/>
</dbReference>
<gene>
    <name evidence="3" type="ORF">CRN52_20325</name>
</gene>
<sequence length="428" mass="47645">MKKLVALSIAAAITSGAAMANVIVNETTTNKAVAETHDFFLEKGNRVKLQFPIAESYFAWQNISRFYNTAQIERDGAVYQFPYSIDDNIGNIKATVQGKELTLNQHLDNYPVDAFLVVKNGEIVFERYNTMRKTDKHNWFSNSKITTGIELAKLVEEGKVKEQDPVSKYIPELKGSAWDTVKVIDVANMATGLNATEHDEPNPDSRTNPDQPFFKWLVSIGVFDGDSTQKPLDVLSEMTRRQEAGKTFEYNSINTFVLARIIENVRGLPMNEIISRDLWQKMGANNDAYTVVSPVGGYPLMFFSMNSTIEDMAKFGMLLTPSGAKLGDGAVSKEVVQRIQASGKQEAFEGGYVGKVMANSFYNDSNLKNGYMFDTIFEDGDLYKGGVGGQGIYISPDKDLVVTFFSTSTGKNQEETYAREIAKYFANN</sequence>
<evidence type="ECO:0000256" key="1">
    <source>
        <dbReference type="SAM" id="SignalP"/>
    </source>
</evidence>
<proteinExistence type="predicted"/>
<dbReference type="InterPro" id="IPR050789">
    <property type="entry name" value="Diverse_Enzym_Activities"/>
</dbReference>
<dbReference type="SUPFAM" id="SSF56601">
    <property type="entry name" value="beta-lactamase/transpeptidase-like"/>
    <property type="match status" value="1"/>
</dbReference>
<dbReference type="EMBL" id="PDGH01000126">
    <property type="protein sequence ID" value="POB44065.1"/>
    <property type="molecule type" value="Genomic_DNA"/>
</dbReference>
<reference evidence="3 4" key="1">
    <citation type="journal article" date="2018" name="Front. Microbiol.">
        <title>Phylogeny of Vibrio vulnificus from the Analysis of the Core-Genome: Implications for Intra-Species Taxonomy.</title>
        <authorList>
            <person name="Roig F.J."/>
            <person name="Gonzalez-Candelas F."/>
            <person name="Sanjuan E."/>
            <person name="Fouz B."/>
            <person name="Feil E.J."/>
            <person name="Llorens C."/>
            <person name="Baker-Austin C."/>
            <person name="Oliver J.D."/>
            <person name="Danin-Poleg Y."/>
            <person name="Gibas C.J."/>
            <person name="Kashi Y."/>
            <person name="Gulig P.A."/>
            <person name="Morrison S.S."/>
            <person name="Amaro C."/>
        </authorList>
    </citation>
    <scope>NUCLEOTIDE SEQUENCE [LARGE SCALE GENOMIC DNA]</scope>
    <source>
        <strain evidence="3 4">CECT4608</strain>
    </source>
</reference>
<feature type="signal peptide" evidence="1">
    <location>
        <begin position="1"/>
        <end position="20"/>
    </location>
</feature>
<feature type="chain" id="PRO_5015626937" evidence="1">
    <location>
        <begin position="21"/>
        <end position="428"/>
    </location>
</feature>
<dbReference type="AlphaFoldDB" id="A0A2S3QYP9"/>
<dbReference type="Pfam" id="PF00144">
    <property type="entry name" value="Beta-lactamase"/>
    <property type="match status" value="1"/>
</dbReference>
<name>A0A2S3QYP9_VIBVL</name>
<dbReference type="InterPro" id="IPR001466">
    <property type="entry name" value="Beta-lactam-related"/>
</dbReference>
<feature type="domain" description="Beta-lactamase-related" evidence="2">
    <location>
        <begin position="110"/>
        <end position="420"/>
    </location>
</feature>
<dbReference type="Proteomes" id="UP000237466">
    <property type="component" value="Unassembled WGS sequence"/>
</dbReference>
<dbReference type="PANTHER" id="PTHR43283">
    <property type="entry name" value="BETA-LACTAMASE-RELATED"/>
    <property type="match status" value="1"/>
</dbReference>
<dbReference type="Gene3D" id="3.40.710.10">
    <property type="entry name" value="DD-peptidase/beta-lactamase superfamily"/>
    <property type="match status" value="1"/>
</dbReference>
<dbReference type="InterPro" id="IPR012338">
    <property type="entry name" value="Beta-lactam/transpept-like"/>
</dbReference>
<evidence type="ECO:0000259" key="2">
    <source>
        <dbReference type="Pfam" id="PF00144"/>
    </source>
</evidence>
<evidence type="ECO:0000313" key="3">
    <source>
        <dbReference type="EMBL" id="POB44065.1"/>
    </source>
</evidence>
<evidence type="ECO:0000313" key="4">
    <source>
        <dbReference type="Proteomes" id="UP000237466"/>
    </source>
</evidence>
<protein>
    <submittedName>
        <fullName evidence="3">6-aminohexanoate hydrolase</fullName>
    </submittedName>
</protein>
<accession>A0A2S3QYP9</accession>
<dbReference type="GO" id="GO:0016787">
    <property type="term" value="F:hydrolase activity"/>
    <property type="evidence" value="ECO:0007669"/>
    <property type="project" value="UniProtKB-KW"/>
</dbReference>
<comment type="caution">
    <text evidence="3">The sequence shown here is derived from an EMBL/GenBank/DDBJ whole genome shotgun (WGS) entry which is preliminary data.</text>
</comment>
<keyword evidence="3" id="KW-0378">Hydrolase</keyword>
<dbReference type="RefSeq" id="WP_103201068.1">
    <property type="nucleotide sequence ID" value="NZ_PDGH01000126.1"/>
</dbReference>